<dbReference type="Pfam" id="PF00431">
    <property type="entry name" value="CUB"/>
    <property type="match status" value="1"/>
</dbReference>
<reference evidence="5" key="1">
    <citation type="submission" date="2022-11" db="UniProtKB">
        <authorList>
            <consortium name="WormBaseParasite"/>
        </authorList>
    </citation>
    <scope>IDENTIFICATION</scope>
</reference>
<keyword evidence="4" id="KW-1185">Reference proteome</keyword>
<evidence type="ECO:0000313" key="5">
    <source>
        <dbReference type="WBParaSite" id="Minc3s00184g07025"/>
    </source>
</evidence>
<feature type="chain" id="PRO_5036719461" evidence="2">
    <location>
        <begin position="22"/>
        <end position="106"/>
    </location>
</feature>
<dbReference type="InterPro" id="IPR000859">
    <property type="entry name" value="CUB_dom"/>
</dbReference>
<evidence type="ECO:0000256" key="2">
    <source>
        <dbReference type="SAM" id="SignalP"/>
    </source>
</evidence>
<evidence type="ECO:0000256" key="1">
    <source>
        <dbReference type="ARBA" id="ARBA00023157"/>
    </source>
</evidence>
<evidence type="ECO:0000259" key="3">
    <source>
        <dbReference type="Pfam" id="PF00431"/>
    </source>
</evidence>
<proteinExistence type="predicted"/>
<dbReference type="WBParaSite" id="Minc3s00184g07025">
    <property type="protein sequence ID" value="Minc3s00184g07025"/>
    <property type="gene ID" value="Minc3s00184g07025"/>
</dbReference>
<dbReference type="SUPFAM" id="SSF49854">
    <property type="entry name" value="Spermadhesin, CUB domain"/>
    <property type="match status" value="1"/>
</dbReference>
<evidence type="ECO:0000313" key="4">
    <source>
        <dbReference type="Proteomes" id="UP000887563"/>
    </source>
</evidence>
<name>A0A914KZ08_MELIC</name>
<accession>A0A914KZ08</accession>
<dbReference type="Proteomes" id="UP000887563">
    <property type="component" value="Unplaced"/>
</dbReference>
<dbReference type="Gene3D" id="2.60.120.290">
    <property type="entry name" value="Spermadhesin, CUB domain"/>
    <property type="match status" value="1"/>
</dbReference>
<keyword evidence="2" id="KW-0732">Signal</keyword>
<dbReference type="InterPro" id="IPR035914">
    <property type="entry name" value="Sperma_CUB_dom_sf"/>
</dbReference>
<feature type="domain" description="CUB" evidence="3">
    <location>
        <begin position="43"/>
        <end position="85"/>
    </location>
</feature>
<protein>
    <submittedName>
        <fullName evidence="5">CUB domain-containing protein</fullName>
    </submittedName>
</protein>
<dbReference type="AlphaFoldDB" id="A0A914KZ08"/>
<keyword evidence="1" id="KW-1015">Disulfide bond</keyword>
<organism evidence="4 5">
    <name type="scientific">Meloidogyne incognita</name>
    <name type="common">Southern root-knot nematode worm</name>
    <name type="synonym">Oxyuris incognita</name>
    <dbReference type="NCBI Taxonomy" id="6306"/>
    <lineage>
        <taxon>Eukaryota</taxon>
        <taxon>Metazoa</taxon>
        <taxon>Ecdysozoa</taxon>
        <taxon>Nematoda</taxon>
        <taxon>Chromadorea</taxon>
        <taxon>Rhabditida</taxon>
        <taxon>Tylenchina</taxon>
        <taxon>Tylenchomorpha</taxon>
        <taxon>Tylenchoidea</taxon>
        <taxon>Meloidogynidae</taxon>
        <taxon>Meloidogyninae</taxon>
        <taxon>Meloidogyne</taxon>
        <taxon>Meloidogyne incognita group</taxon>
    </lineage>
</organism>
<sequence length="106" mass="12128">MIYDNLTFILLHLQLLITISAESSDSNNDCSCPKEEIFDSNVKEGVFKSPGFPLKYCGSLDCKWNIQSAENTFIYAKLKSFEFTSPMQADELAKVQTNWPKQDFMK</sequence>
<feature type="signal peptide" evidence="2">
    <location>
        <begin position="1"/>
        <end position="21"/>
    </location>
</feature>